<evidence type="ECO:0000313" key="1">
    <source>
        <dbReference type="EMBL" id="CAB4218606.1"/>
    </source>
</evidence>
<proteinExistence type="predicted"/>
<organism evidence="1">
    <name type="scientific">uncultured Caudovirales phage</name>
    <dbReference type="NCBI Taxonomy" id="2100421"/>
    <lineage>
        <taxon>Viruses</taxon>
        <taxon>Duplodnaviria</taxon>
        <taxon>Heunggongvirae</taxon>
        <taxon>Uroviricota</taxon>
        <taxon>Caudoviricetes</taxon>
        <taxon>Peduoviridae</taxon>
        <taxon>Maltschvirus</taxon>
        <taxon>Maltschvirus maltsch</taxon>
    </lineage>
</organism>
<dbReference type="EMBL" id="LR797460">
    <property type="protein sequence ID" value="CAB4218606.1"/>
    <property type="molecule type" value="Genomic_DNA"/>
</dbReference>
<sequence length="96" mass="11264">MNKEQAKQIELINRDKRAGTHLIIQATVRDEVTKKFYSKPNVDKVFQTKHWNQQIIDKAVELSQLDDTDFAVLLIESKRTIAKREMAKLNKFHKAK</sequence>
<protein>
    <submittedName>
        <fullName evidence="1">Uncharacterized protein</fullName>
    </submittedName>
</protein>
<accession>A0A6J5SU55</accession>
<reference evidence="1" key="1">
    <citation type="submission" date="2020-05" db="EMBL/GenBank/DDBJ databases">
        <authorList>
            <person name="Chiriac C."/>
            <person name="Salcher M."/>
            <person name="Ghai R."/>
            <person name="Kavagutti S V."/>
        </authorList>
    </citation>
    <scope>NUCLEOTIDE SEQUENCE</scope>
</reference>
<gene>
    <name evidence="1" type="ORF">UFOVP1596_31</name>
</gene>
<name>A0A6J5SU55_9CAUD</name>